<dbReference type="EMBL" id="CP053709">
    <property type="protein sequence ID" value="QKE93025.1"/>
    <property type="molecule type" value="Genomic_DNA"/>
</dbReference>
<dbReference type="AlphaFoldDB" id="A0A6M8HXW2"/>
<keyword evidence="3" id="KW-1185">Reference proteome</keyword>
<dbReference type="RefSeq" id="WP_171836875.1">
    <property type="nucleotide sequence ID" value="NZ_CP053709.1"/>
</dbReference>
<accession>A0A6M8HXW2</accession>
<evidence type="ECO:0000256" key="1">
    <source>
        <dbReference type="SAM" id="Phobius"/>
    </source>
</evidence>
<keyword evidence="1" id="KW-0812">Transmembrane</keyword>
<evidence type="ECO:0000313" key="2">
    <source>
        <dbReference type="EMBL" id="QKE93025.1"/>
    </source>
</evidence>
<protein>
    <submittedName>
        <fullName evidence="2">Uncharacterized protein</fullName>
    </submittedName>
</protein>
<keyword evidence="2" id="KW-0614">Plasmid</keyword>
<dbReference type="InterPro" id="IPR006311">
    <property type="entry name" value="TAT_signal"/>
</dbReference>
<gene>
    <name evidence="2" type="ORF">HN018_22760</name>
</gene>
<dbReference type="KEGG" id="lck:HN018_22760"/>
<sequence length="155" mass="16729">MIETMQEATNILPKTTKRRDLLGAAGFTILAGIAAAAIAKPDQHATVGITPTAATISPDAAPLALADKFMALQVQVDEINAGRPDTVDELDNLVIEQAAILDEMNEHIVTTMTGHQARARVLASWFELRGLDDSSHELDEYRIWPLLCDLLGVSV</sequence>
<keyword evidence="1" id="KW-1133">Transmembrane helix</keyword>
<dbReference type="PROSITE" id="PS51318">
    <property type="entry name" value="TAT"/>
    <property type="match status" value="1"/>
</dbReference>
<geneLocation type="plasmid" evidence="2 3">
    <name>unnamed1</name>
</geneLocation>
<evidence type="ECO:0000313" key="3">
    <source>
        <dbReference type="Proteomes" id="UP000500767"/>
    </source>
</evidence>
<organism evidence="2 3">
    <name type="scientific">Lichenicola cladoniae</name>
    <dbReference type="NCBI Taxonomy" id="1484109"/>
    <lineage>
        <taxon>Bacteria</taxon>
        <taxon>Pseudomonadati</taxon>
        <taxon>Pseudomonadota</taxon>
        <taxon>Alphaproteobacteria</taxon>
        <taxon>Acetobacterales</taxon>
        <taxon>Acetobacteraceae</taxon>
        <taxon>Lichenicola</taxon>
    </lineage>
</organism>
<keyword evidence="1" id="KW-0472">Membrane</keyword>
<dbReference type="Proteomes" id="UP000500767">
    <property type="component" value="Plasmid unnamed1"/>
</dbReference>
<name>A0A6M8HXW2_9PROT</name>
<feature type="transmembrane region" description="Helical" evidence="1">
    <location>
        <begin position="21"/>
        <end position="39"/>
    </location>
</feature>
<proteinExistence type="predicted"/>
<reference evidence="2 3" key="1">
    <citation type="journal article" date="2014" name="World J. Microbiol. Biotechnol.">
        <title>Biodiversity and physiological characteristics of Antarctic and Arctic lichens-associated bacteria.</title>
        <authorList>
            <person name="Lee Y.M."/>
            <person name="Kim E.H."/>
            <person name="Lee H.K."/>
            <person name="Hong S.G."/>
        </authorList>
    </citation>
    <scope>NUCLEOTIDE SEQUENCE [LARGE SCALE GENOMIC DNA]</scope>
    <source>
        <strain evidence="2 3">PAMC 26569</strain>
        <plasmid evidence="2">unnamed1</plasmid>
    </source>
</reference>